<comment type="caution">
    <text evidence="1">The sequence shown here is derived from an EMBL/GenBank/DDBJ whole genome shotgun (WGS) entry which is preliminary data.</text>
</comment>
<evidence type="ECO:0000313" key="1">
    <source>
        <dbReference type="EMBL" id="KAI3759050.1"/>
    </source>
</evidence>
<sequence>MISNLESLPLKIPPQSTEEFDFLSKVEIEESVRDEKLIAECQKDDDLALEVHSSLFKDDKMKKNPVKVQAAPLKEIEEENAKRKEISDASLAWCKKKLDHRSNPMKITAVTISGRKNKDRTTITVSSKITES</sequence>
<dbReference type="EMBL" id="CM042048">
    <property type="protein sequence ID" value="KAI3759050.1"/>
    <property type="molecule type" value="Genomic_DNA"/>
</dbReference>
<gene>
    <name evidence="1" type="ORF">L6452_06623</name>
</gene>
<reference evidence="1 2" key="2">
    <citation type="journal article" date="2022" name="Mol. Ecol. Resour.">
        <title>The genomes of chicory, endive, great burdock and yacon provide insights into Asteraceae paleo-polyploidization history and plant inulin production.</title>
        <authorList>
            <person name="Fan W."/>
            <person name="Wang S."/>
            <person name="Wang H."/>
            <person name="Wang A."/>
            <person name="Jiang F."/>
            <person name="Liu H."/>
            <person name="Zhao H."/>
            <person name="Xu D."/>
            <person name="Zhang Y."/>
        </authorList>
    </citation>
    <scope>NUCLEOTIDE SEQUENCE [LARGE SCALE GENOMIC DNA]</scope>
    <source>
        <strain evidence="2">cv. Niubang</strain>
    </source>
</reference>
<keyword evidence="2" id="KW-1185">Reference proteome</keyword>
<evidence type="ECO:0000313" key="2">
    <source>
        <dbReference type="Proteomes" id="UP001055879"/>
    </source>
</evidence>
<dbReference type="Proteomes" id="UP001055879">
    <property type="component" value="Linkage Group LG02"/>
</dbReference>
<accession>A0ACB9EK79</accession>
<proteinExistence type="predicted"/>
<name>A0ACB9EK79_ARCLA</name>
<organism evidence="1 2">
    <name type="scientific">Arctium lappa</name>
    <name type="common">Greater burdock</name>
    <name type="synonym">Lappa major</name>
    <dbReference type="NCBI Taxonomy" id="4217"/>
    <lineage>
        <taxon>Eukaryota</taxon>
        <taxon>Viridiplantae</taxon>
        <taxon>Streptophyta</taxon>
        <taxon>Embryophyta</taxon>
        <taxon>Tracheophyta</taxon>
        <taxon>Spermatophyta</taxon>
        <taxon>Magnoliopsida</taxon>
        <taxon>eudicotyledons</taxon>
        <taxon>Gunneridae</taxon>
        <taxon>Pentapetalae</taxon>
        <taxon>asterids</taxon>
        <taxon>campanulids</taxon>
        <taxon>Asterales</taxon>
        <taxon>Asteraceae</taxon>
        <taxon>Carduoideae</taxon>
        <taxon>Cardueae</taxon>
        <taxon>Arctiinae</taxon>
        <taxon>Arctium</taxon>
    </lineage>
</organism>
<reference evidence="2" key="1">
    <citation type="journal article" date="2022" name="Mol. Ecol. Resour.">
        <title>The genomes of chicory, endive, great burdock and yacon provide insights into Asteraceae palaeo-polyploidization history and plant inulin production.</title>
        <authorList>
            <person name="Fan W."/>
            <person name="Wang S."/>
            <person name="Wang H."/>
            <person name="Wang A."/>
            <person name="Jiang F."/>
            <person name="Liu H."/>
            <person name="Zhao H."/>
            <person name="Xu D."/>
            <person name="Zhang Y."/>
        </authorList>
    </citation>
    <scope>NUCLEOTIDE SEQUENCE [LARGE SCALE GENOMIC DNA]</scope>
    <source>
        <strain evidence="2">cv. Niubang</strain>
    </source>
</reference>
<protein>
    <submittedName>
        <fullName evidence="1">Uncharacterized protein</fullName>
    </submittedName>
</protein>